<sequence length="70" mass="8313">MPVPKPQRILCYNSLEIFNKTQWFLQIRLHLAICKLSNNLISFNFRNNSHVLFFVKKLDFIKQNPTSNSC</sequence>
<accession>A0AAP9WE42</accession>
<dbReference type="Proteomes" id="UP000663124">
    <property type="component" value="Chromosome 1"/>
</dbReference>
<name>A0AAP9WE42_LEPIR</name>
<proteinExistence type="predicted"/>
<dbReference type="AlphaFoldDB" id="A0AAP9WE42"/>
<organism evidence="1 2">
    <name type="scientific">Leptospira interrogans serovar Canicola</name>
    <dbReference type="NCBI Taxonomy" id="211880"/>
    <lineage>
        <taxon>Bacteria</taxon>
        <taxon>Pseudomonadati</taxon>
        <taxon>Spirochaetota</taxon>
        <taxon>Spirochaetia</taxon>
        <taxon>Leptospirales</taxon>
        <taxon>Leptospiraceae</taxon>
        <taxon>Leptospira</taxon>
    </lineage>
</organism>
<evidence type="ECO:0000313" key="1">
    <source>
        <dbReference type="EMBL" id="QOI44008.1"/>
    </source>
</evidence>
<evidence type="ECO:0000313" key="2">
    <source>
        <dbReference type="Proteomes" id="UP000663124"/>
    </source>
</evidence>
<dbReference type="EMBL" id="CP043884">
    <property type="protein sequence ID" value="QOI44008.1"/>
    <property type="molecule type" value="Genomic_DNA"/>
</dbReference>
<protein>
    <submittedName>
        <fullName evidence="1">Uncharacterized protein</fullName>
    </submittedName>
</protein>
<gene>
    <name evidence="1" type="ORF">Lepto782_18360</name>
</gene>
<reference evidence="1" key="1">
    <citation type="submission" date="2019-09" db="EMBL/GenBank/DDBJ databases">
        <title>Comparative Genomics of Leptospira interrogans Reveals Genome Plasticity - A Common Adaptive Strategy for Survival in Various Hosts.</title>
        <authorList>
            <person name="Ramli S.R."/>
            <person name="Bunk B."/>
            <person name="Goris M."/>
            <person name="Bhuju S."/>
            <person name="Jarek M."/>
            <person name="Sproer C."/>
            <person name="Mustakim S."/>
            <person name="Strommenger B."/>
            <person name="Pessler F."/>
        </authorList>
    </citation>
    <scope>NUCLEOTIDE SEQUENCE</scope>
    <source>
        <strain evidence="1">782</strain>
    </source>
</reference>